<accession>A0A917VUZ8</accession>
<dbReference type="EMBL" id="BMPQ01000057">
    <property type="protein sequence ID" value="GGL16724.1"/>
    <property type="molecule type" value="Genomic_DNA"/>
</dbReference>
<feature type="domain" description="Cyclic nucleotide-binding" evidence="1">
    <location>
        <begin position="7"/>
        <end position="76"/>
    </location>
</feature>
<dbReference type="InterPro" id="IPR018490">
    <property type="entry name" value="cNMP-bd_dom_sf"/>
</dbReference>
<reference evidence="2" key="2">
    <citation type="submission" date="2020-09" db="EMBL/GenBank/DDBJ databases">
        <authorList>
            <person name="Sun Q."/>
            <person name="Ohkuma M."/>
        </authorList>
    </citation>
    <scope>NUCLEOTIDE SEQUENCE</scope>
    <source>
        <strain evidence="2">JCM 3035</strain>
    </source>
</reference>
<dbReference type="Proteomes" id="UP000637788">
    <property type="component" value="Unassembled WGS sequence"/>
</dbReference>
<gene>
    <name evidence="2" type="ORF">GCM10010094_91940</name>
</gene>
<dbReference type="AlphaFoldDB" id="A0A917VUZ8"/>
<organism evidence="2 3">
    <name type="scientific">Streptomyces flaveus</name>
    <dbReference type="NCBI Taxonomy" id="66370"/>
    <lineage>
        <taxon>Bacteria</taxon>
        <taxon>Bacillati</taxon>
        <taxon>Actinomycetota</taxon>
        <taxon>Actinomycetes</taxon>
        <taxon>Kitasatosporales</taxon>
        <taxon>Streptomycetaceae</taxon>
        <taxon>Streptomyces</taxon>
        <taxon>Streptomyces aurantiacus group</taxon>
    </lineage>
</organism>
<keyword evidence="3" id="KW-1185">Reference proteome</keyword>
<dbReference type="PROSITE" id="PS50042">
    <property type="entry name" value="CNMP_BINDING_3"/>
    <property type="match status" value="1"/>
</dbReference>
<dbReference type="Pfam" id="PF00027">
    <property type="entry name" value="cNMP_binding"/>
    <property type="match status" value="1"/>
</dbReference>
<dbReference type="Gene3D" id="2.60.120.10">
    <property type="entry name" value="Jelly Rolls"/>
    <property type="match status" value="1"/>
</dbReference>
<dbReference type="CDD" id="cd00038">
    <property type="entry name" value="CAP_ED"/>
    <property type="match status" value="1"/>
</dbReference>
<sequence length="152" mass="16344">MTTMTNLLGMLSLAHRDRLLACATDVSFPAGARIFQEGSKADRFWIIRTGMVSLDVHVPGRQAATIDALGPGQLLGWSWLVPPHTWQLGAEARNPVHALEFDAAAVLTMCEEDPVLGQAITRCVATVVGNRLQSTRTRLLDLYGPAGSGPLP</sequence>
<comment type="caution">
    <text evidence="2">The sequence shown here is derived from an EMBL/GenBank/DDBJ whole genome shotgun (WGS) entry which is preliminary data.</text>
</comment>
<evidence type="ECO:0000259" key="1">
    <source>
        <dbReference type="PROSITE" id="PS50042"/>
    </source>
</evidence>
<name>A0A917VUZ8_9ACTN</name>
<dbReference type="InterPro" id="IPR000595">
    <property type="entry name" value="cNMP-bd_dom"/>
</dbReference>
<evidence type="ECO:0000313" key="2">
    <source>
        <dbReference type="EMBL" id="GGL16724.1"/>
    </source>
</evidence>
<reference evidence="2" key="1">
    <citation type="journal article" date="2014" name="Int. J. Syst. Evol. Microbiol.">
        <title>Complete genome sequence of Corynebacterium casei LMG S-19264T (=DSM 44701T), isolated from a smear-ripened cheese.</title>
        <authorList>
            <consortium name="US DOE Joint Genome Institute (JGI-PGF)"/>
            <person name="Walter F."/>
            <person name="Albersmeier A."/>
            <person name="Kalinowski J."/>
            <person name="Ruckert C."/>
        </authorList>
    </citation>
    <scope>NUCLEOTIDE SEQUENCE</scope>
    <source>
        <strain evidence="2">JCM 3035</strain>
    </source>
</reference>
<dbReference type="SMART" id="SM00100">
    <property type="entry name" value="cNMP"/>
    <property type="match status" value="1"/>
</dbReference>
<proteinExistence type="predicted"/>
<evidence type="ECO:0000313" key="3">
    <source>
        <dbReference type="Proteomes" id="UP000637788"/>
    </source>
</evidence>
<protein>
    <recommendedName>
        <fullName evidence="1">Cyclic nucleotide-binding domain-containing protein</fullName>
    </recommendedName>
</protein>
<dbReference type="InterPro" id="IPR014710">
    <property type="entry name" value="RmlC-like_jellyroll"/>
</dbReference>
<dbReference type="SUPFAM" id="SSF51206">
    <property type="entry name" value="cAMP-binding domain-like"/>
    <property type="match status" value="1"/>
</dbReference>